<evidence type="ECO:0000313" key="1">
    <source>
        <dbReference type="EMBL" id="PON95602.1"/>
    </source>
</evidence>
<feature type="non-terminal residue" evidence="1">
    <location>
        <position position="1"/>
    </location>
</feature>
<protein>
    <submittedName>
        <fullName evidence="1">Uncharacterized protein</fullName>
    </submittedName>
</protein>
<organism evidence="1 2">
    <name type="scientific">Trema orientale</name>
    <name type="common">Charcoal tree</name>
    <name type="synonym">Celtis orientalis</name>
    <dbReference type="NCBI Taxonomy" id="63057"/>
    <lineage>
        <taxon>Eukaryota</taxon>
        <taxon>Viridiplantae</taxon>
        <taxon>Streptophyta</taxon>
        <taxon>Embryophyta</taxon>
        <taxon>Tracheophyta</taxon>
        <taxon>Spermatophyta</taxon>
        <taxon>Magnoliopsida</taxon>
        <taxon>eudicotyledons</taxon>
        <taxon>Gunneridae</taxon>
        <taxon>Pentapetalae</taxon>
        <taxon>rosids</taxon>
        <taxon>fabids</taxon>
        <taxon>Rosales</taxon>
        <taxon>Cannabaceae</taxon>
        <taxon>Trema</taxon>
    </lineage>
</organism>
<evidence type="ECO:0000313" key="2">
    <source>
        <dbReference type="Proteomes" id="UP000237000"/>
    </source>
</evidence>
<keyword evidence="2" id="KW-1185">Reference proteome</keyword>
<name>A0A2P5FCT0_TREOI</name>
<sequence>VLSHLPSSLAPSPILALFPSYSAGHDGASRFPYHHGGATVGPLDEWSTVEFPSTNDKGSIDYF</sequence>
<comment type="caution">
    <text evidence="1">The sequence shown here is derived from an EMBL/GenBank/DDBJ whole genome shotgun (WGS) entry which is preliminary data.</text>
</comment>
<accession>A0A2P5FCT0</accession>
<dbReference type="InParanoid" id="A0A2P5FCT0"/>
<proteinExistence type="predicted"/>
<reference evidence="2" key="1">
    <citation type="submission" date="2016-06" db="EMBL/GenBank/DDBJ databases">
        <title>Parallel loss of symbiosis genes in relatives of nitrogen-fixing non-legume Parasponia.</title>
        <authorList>
            <person name="Van Velzen R."/>
            <person name="Holmer R."/>
            <person name="Bu F."/>
            <person name="Rutten L."/>
            <person name="Van Zeijl A."/>
            <person name="Liu W."/>
            <person name="Santuari L."/>
            <person name="Cao Q."/>
            <person name="Sharma T."/>
            <person name="Shen D."/>
            <person name="Roswanjaya Y."/>
            <person name="Wardhani T."/>
            <person name="Kalhor M.S."/>
            <person name="Jansen J."/>
            <person name="Van den Hoogen J."/>
            <person name="Gungor B."/>
            <person name="Hartog M."/>
            <person name="Hontelez J."/>
            <person name="Verver J."/>
            <person name="Yang W.-C."/>
            <person name="Schijlen E."/>
            <person name="Repin R."/>
            <person name="Schilthuizen M."/>
            <person name="Schranz E."/>
            <person name="Heidstra R."/>
            <person name="Miyata K."/>
            <person name="Fedorova E."/>
            <person name="Kohlen W."/>
            <person name="Bisseling T."/>
            <person name="Smit S."/>
            <person name="Geurts R."/>
        </authorList>
    </citation>
    <scope>NUCLEOTIDE SEQUENCE [LARGE SCALE GENOMIC DNA]</scope>
    <source>
        <strain evidence="2">cv. RG33-2</strain>
    </source>
</reference>
<gene>
    <name evidence="1" type="ORF">TorRG33x02_084310</name>
</gene>
<dbReference type="AlphaFoldDB" id="A0A2P5FCT0"/>
<dbReference type="EMBL" id="JXTC01000043">
    <property type="protein sequence ID" value="PON95602.1"/>
    <property type="molecule type" value="Genomic_DNA"/>
</dbReference>
<dbReference type="Proteomes" id="UP000237000">
    <property type="component" value="Unassembled WGS sequence"/>
</dbReference>